<keyword evidence="2" id="KW-1185">Reference proteome</keyword>
<reference evidence="1" key="2">
    <citation type="submission" date="2023-01" db="EMBL/GenBank/DDBJ databases">
        <authorList>
            <person name="Petersen C."/>
        </authorList>
    </citation>
    <scope>NUCLEOTIDE SEQUENCE</scope>
    <source>
        <strain evidence="1">IBT 17514</strain>
    </source>
</reference>
<protein>
    <submittedName>
        <fullName evidence="1">Uncharacterized protein</fullName>
    </submittedName>
</protein>
<evidence type="ECO:0000313" key="1">
    <source>
        <dbReference type="EMBL" id="KAJ5716234.1"/>
    </source>
</evidence>
<dbReference type="EMBL" id="JAQJAN010000012">
    <property type="protein sequence ID" value="KAJ5716234.1"/>
    <property type="molecule type" value="Genomic_DNA"/>
</dbReference>
<reference evidence="1" key="1">
    <citation type="journal article" date="2023" name="IMA Fungus">
        <title>Comparative genomic study of the Penicillium genus elucidates a diverse pangenome and 15 lateral gene transfer events.</title>
        <authorList>
            <person name="Petersen C."/>
            <person name="Sorensen T."/>
            <person name="Nielsen M.R."/>
            <person name="Sondergaard T.E."/>
            <person name="Sorensen J.L."/>
            <person name="Fitzpatrick D.A."/>
            <person name="Frisvad J.C."/>
            <person name="Nielsen K.L."/>
        </authorList>
    </citation>
    <scope>NUCLEOTIDE SEQUENCE</scope>
    <source>
        <strain evidence="1">IBT 17514</strain>
    </source>
</reference>
<gene>
    <name evidence="1" type="ORF">N7493_008145</name>
</gene>
<accession>A0AAD6HH91</accession>
<sequence>MATFQSITIGCWTTWALVAYEMDETEPQWADLEARITAMRLAWGPNHVNKLQNYGYIVH</sequence>
<comment type="caution">
    <text evidence="1">The sequence shown here is derived from an EMBL/GenBank/DDBJ whole genome shotgun (WGS) entry which is preliminary data.</text>
</comment>
<proteinExistence type="predicted"/>
<name>A0AAD6HH91_9EURO</name>
<dbReference type="AlphaFoldDB" id="A0AAD6HH91"/>
<dbReference type="Proteomes" id="UP001215712">
    <property type="component" value="Unassembled WGS sequence"/>
</dbReference>
<evidence type="ECO:0000313" key="2">
    <source>
        <dbReference type="Proteomes" id="UP001215712"/>
    </source>
</evidence>
<organism evidence="1 2">
    <name type="scientific">Penicillium malachiteum</name>
    <dbReference type="NCBI Taxonomy" id="1324776"/>
    <lineage>
        <taxon>Eukaryota</taxon>
        <taxon>Fungi</taxon>
        <taxon>Dikarya</taxon>
        <taxon>Ascomycota</taxon>
        <taxon>Pezizomycotina</taxon>
        <taxon>Eurotiomycetes</taxon>
        <taxon>Eurotiomycetidae</taxon>
        <taxon>Eurotiales</taxon>
        <taxon>Aspergillaceae</taxon>
        <taxon>Penicillium</taxon>
    </lineage>
</organism>